<comment type="caution">
    <text evidence="1">The sequence shown here is derived from an EMBL/GenBank/DDBJ whole genome shotgun (WGS) entry which is preliminary data.</text>
</comment>
<dbReference type="AlphaFoldDB" id="A0A4V4H6N4"/>
<evidence type="ECO:0000313" key="2">
    <source>
        <dbReference type="Proteomes" id="UP000317650"/>
    </source>
</evidence>
<reference evidence="1 2" key="1">
    <citation type="journal article" date="2019" name="Nat. Plants">
        <title>Genome sequencing of Musa balbisiana reveals subgenome evolution and function divergence in polyploid bananas.</title>
        <authorList>
            <person name="Yao X."/>
        </authorList>
    </citation>
    <scope>NUCLEOTIDE SEQUENCE [LARGE SCALE GENOMIC DNA]</scope>
    <source>
        <strain evidence="2">cv. DH-PKW</strain>
        <tissue evidence="1">Leaves</tissue>
    </source>
</reference>
<protein>
    <submittedName>
        <fullName evidence="1">Uncharacterized protein</fullName>
    </submittedName>
</protein>
<keyword evidence="2" id="KW-1185">Reference proteome</keyword>
<dbReference type="Proteomes" id="UP000317650">
    <property type="component" value="Chromosome 7"/>
</dbReference>
<evidence type="ECO:0000313" key="1">
    <source>
        <dbReference type="EMBL" id="THU60586.1"/>
    </source>
</evidence>
<name>A0A4V4H6N4_MUSBA</name>
<gene>
    <name evidence="1" type="ORF">C4D60_Mb07t14340</name>
</gene>
<sequence length="81" mass="9249">MLTNHIIFGLRDAGKWDRTSVPEMAFVGKDVIKILDCKGSNVRSCRQQQEGTEIFWFAANKHNKEYISATSGESYPPAYYM</sequence>
<proteinExistence type="predicted"/>
<organism evidence="1 2">
    <name type="scientific">Musa balbisiana</name>
    <name type="common">Banana</name>
    <dbReference type="NCBI Taxonomy" id="52838"/>
    <lineage>
        <taxon>Eukaryota</taxon>
        <taxon>Viridiplantae</taxon>
        <taxon>Streptophyta</taxon>
        <taxon>Embryophyta</taxon>
        <taxon>Tracheophyta</taxon>
        <taxon>Spermatophyta</taxon>
        <taxon>Magnoliopsida</taxon>
        <taxon>Liliopsida</taxon>
        <taxon>Zingiberales</taxon>
        <taxon>Musaceae</taxon>
        <taxon>Musa</taxon>
    </lineage>
</organism>
<dbReference type="EMBL" id="PYDT01000005">
    <property type="protein sequence ID" value="THU60586.1"/>
    <property type="molecule type" value="Genomic_DNA"/>
</dbReference>
<accession>A0A4V4H6N4</accession>